<keyword evidence="4" id="KW-0539">Nucleus</keyword>
<evidence type="ECO:0000256" key="3">
    <source>
        <dbReference type="ARBA" id="ARBA00023125"/>
    </source>
</evidence>
<reference evidence="6 7" key="1">
    <citation type="journal article" date="2015" name="Genome Biol. Evol.">
        <title>Phylogenomic analyses indicate that early fungi evolved digesting cell walls of algal ancestors of land plants.</title>
        <authorList>
            <person name="Chang Y."/>
            <person name="Wang S."/>
            <person name="Sekimoto S."/>
            <person name="Aerts A.L."/>
            <person name="Choi C."/>
            <person name="Clum A."/>
            <person name="LaButti K.M."/>
            <person name="Lindquist E.A."/>
            <person name="Yee Ngan C."/>
            <person name="Ohm R.A."/>
            <person name="Salamov A.A."/>
            <person name="Grigoriev I.V."/>
            <person name="Spatafora J.W."/>
            <person name="Berbee M.L."/>
        </authorList>
    </citation>
    <scope>NUCLEOTIDE SEQUENCE [LARGE SCALE GENOMIC DNA]</scope>
    <source>
        <strain evidence="6 7">NRRL 28638</strain>
    </source>
</reference>
<dbReference type="PANTHER" id="PTHR46910:SF3">
    <property type="entry name" value="HALOTOLERANCE PROTEIN 9-RELATED"/>
    <property type="match status" value="1"/>
</dbReference>
<accession>A0A137P569</accession>
<evidence type="ECO:0000313" key="7">
    <source>
        <dbReference type="Proteomes" id="UP000070444"/>
    </source>
</evidence>
<evidence type="ECO:0000256" key="1">
    <source>
        <dbReference type="ARBA" id="ARBA00004123"/>
    </source>
</evidence>
<evidence type="ECO:0000256" key="4">
    <source>
        <dbReference type="ARBA" id="ARBA00023242"/>
    </source>
</evidence>
<dbReference type="InterPro" id="IPR007219">
    <property type="entry name" value="XnlR_reg_dom"/>
</dbReference>
<name>A0A137P569_CONC2</name>
<protein>
    <recommendedName>
        <fullName evidence="5">Xylanolytic transcriptional activator regulatory domain-containing protein</fullName>
    </recommendedName>
</protein>
<dbReference type="Proteomes" id="UP000070444">
    <property type="component" value="Unassembled WGS sequence"/>
</dbReference>
<evidence type="ECO:0000313" key="6">
    <source>
        <dbReference type="EMBL" id="KXN70156.1"/>
    </source>
</evidence>
<comment type="subcellular location">
    <subcellularLocation>
        <location evidence="1">Nucleus</location>
    </subcellularLocation>
</comment>
<dbReference type="EMBL" id="KQ964511">
    <property type="protein sequence ID" value="KXN70156.1"/>
    <property type="molecule type" value="Genomic_DNA"/>
</dbReference>
<dbReference type="Pfam" id="PF04082">
    <property type="entry name" value="Fungal_trans"/>
    <property type="match status" value="1"/>
</dbReference>
<organism evidence="6 7">
    <name type="scientific">Conidiobolus coronatus (strain ATCC 28846 / CBS 209.66 / NRRL 28638)</name>
    <name type="common">Delacroixia coronata</name>
    <dbReference type="NCBI Taxonomy" id="796925"/>
    <lineage>
        <taxon>Eukaryota</taxon>
        <taxon>Fungi</taxon>
        <taxon>Fungi incertae sedis</taxon>
        <taxon>Zoopagomycota</taxon>
        <taxon>Entomophthoromycotina</taxon>
        <taxon>Entomophthoromycetes</taxon>
        <taxon>Entomophthorales</taxon>
        <taxon>Ancylistaceae</taxon>
        <taxon>Conidiobolus</taxon>
    </lineage>
</organism>
<keyword evidence="7" id="KW-1185">Reference proteome</keyword>
<feature type="domain" description="Xylanolytic transcriptional activator regulatory" evidence="5">
    <location>
        <begin position="184"/>
        <end position="309"/>
    </location>
</feature>
<sequence length="552" mass="65023">MKINTGILEYKLCIECKTGLVKNHGHYCKICKPKQIDKKLKPIEKNKKIYSYEFKNKKEVFKASRVVLSSISFKKENSLYILDYKPKGSLIQSNINNIQLPIWDQFKNLKEISNYLIISDNLNFSYFITNCTHQIRSIPKFYHDLRDLDYELPEECDFSKLILPVPVARAIHIIYQQDFWDTLIDAYFHEFHPLLPTFSIKSFDIKTVSPTLLSAIYFCGFQYQTEQPKEVVEYMNTYSEKNIKKVTKRVSMSNARALVIYAFFKNLMGDVSMAKYCLGHLNHMSFALGLHLEYKQLSPIEQYNRKLLFSKIKVVNDNVNGSHKLTPLCIKEYGDFDLSIYDPKWQTPDDNCIINFPNAEENLVYAVCTTNYNKFVHVYVQLAWSPFFDTNDTLSFMDQWQKSMDYFTDLFNETIESYGALKSKYPRSIPKIMAFEFQIQLIYHQRMVDMYAILKRKLTKLTAKQHASILEHLEILFEHIIACPIYHPLVHYFAFLTGLHYLNIFPKSTIAQKKEIKMKLTRLISYINKRFLLRFSLNYLILKLGLNLISIN</sequence>
<dbReference type="GO" id="GO:0003700">
    <property type="term" value="F:DNA-binding transcription factor activity"/>
    <property type="evidence" value="ECO:0007669"/>
    <property type="project" value="InterPro"/>
</dbReference>
<dbReference type="PANTHER" id="PTHR46910">
    <property type="entry name" value="TRANSCRIPTION FACTOR PDR1"/>
    <property type="match status" value="1"/>
</dbReference>
<dbReference type="CDD" id="cd12148">
    <property type="entry name" value="fungal_TF_MHR"/>
    <property type="match status" value="1"/>
</dbReference>
<proteinExistence type="predicted"/>
<keyword evidence="3" id="KW-0238">DNA-binding</keyword>
<evidence type="ECO:0000259" key="5">
    <source>
        <dbReference type="Pfam" id="PF04082"/>
    </source>
</evidence>
<evidence type="ECO:0000256" key="2">
    <source>
        <dbReference type="ARBA" id="ARBA00022723"/>
    </source>
</evidence>
<gene>
    <name evidence="6" type="ORF">CONCODRAFT_7296</name>
</gene>
<dbReference type="GO" id="GO:0005634">
    <property type="term" value="C:nucleus"/>
    <property type="evidence" value="ECO:0007669"/>
    <property type="project" value="UniProtKB-SubCell"/>
</dbReference>
<dbReference type="GO" id="GO:0003677">
    <property type="term" value="F:DNA binding"/>
    <property type="evidence" value="ECO:0007669"/>
    <property type="project" value="UniProtKB-KW"/>
</dbReference>
<keyword evidence="2" id="KW-0479">Metal-binding</keyword>
<dbReference type="AlphaFoldDB" id="A0A137P569"/>
<dbReference type="InterPro" id="IPR050987">
    <property type="entry name" value="AtrR-like"/>
</dbReference>
<dbReference type="GO" id="GO:0008270">
    <property type="term" value="F:zinc ion binding"/>
    <property type="evidence" value="ECO:0007669"/>
    <property type="project" value="InterPro"/>
</dbReference>
<dbReference type="GO" id="GO:0006351">
    <property type="term" value="P:DNA-templated transcription"/>
    <property type="evidence" value="ECO:0007669"/>
    <property type="project" value="InterPro"/>
</dbReference>